<dbReference type="SUPFAM" id="SSF52266">
    <property type="entry name" value="SGNH hydrolase"/>
    <property type="match status" value="1"/>
</dbReference>
<reference evidence="3" key="1">
    <citation type="submission" date="2021-01" db="EMBL/GenBank/DDBJ databases">
        <authorList>
            <person name="Corre E."/>
            <person name="Pelletier E."/>
            <person name="Niang G."/>
            <person name="Scheremetjew M."/>
            <person name="Finn R."/>
            <person name="Kale V."/>
            <person name="Holt S."/>
            <person name="Cochrane G."/>
            <person name="Meng A."/>
            <person name="Brown T."/>
            <person name="Cohen L."/>
        </authorList>
    </citation>
    <scope>NUCLEOTIDE SEQUENCE</scope>
    <source>
        <strain evidence="3">CCMP1452</strain>
    </source>
</reference>
<evidence type="ECO:0000256" key="1">
    <source>
        <dbReference type="SAM" id="SignalP"/>
    </source>
</evidence>
<dbReference type="PANTHER" id="PTHR30383">
    <property type="entry name" value="THIOESTERASE 1/PROTEASE 1/LYSOPHOSPHOLIPASE L1"/>
    <property type="match status" value="1"/>
</dbReference>
<feature type="signal peptide" evidence="1">
    <location>
        <begin position="1"/>
        <end position="24"/>
    </location>
</feature>
<dbReference type="AlphaFoldDB" id="A0A7S2VZP4"/>
<dbReference type="InterPro" id="IPR013830">
    <property type="entry name" value="SGNH_hydro"/>
</dbReference>
<protein>
    <recommendedName>
        <fullName evidence="2">SGNH hydrolase-type esterase domain-containing protein</fullName>
    </recommendedName>
</protein>
<sequence>MKFSLGSRWLLLTLTYWSATAVDAIDGVFLGPPGNTCPSGSIKITSKKKCSNIGKEHDDSIQWNKEIEYDENWPSGCYHCDEIDDCTDGTWFNEHPTGNSNCDATPWCMKTQPVQLLFVGDSDIAGWDTDIHFPNSKNVGVGGWTCEQVIDNIGSFLAQHSPDTVVLVCGENDFQDGASVKPTYTKFKRVVRKINDHGARVIYMGTKPEPHTWDLHGTYRKYDLRIKNLARGSNTNLTIVDVYKSFKDLGNNDILYATDGLHLSEEGYILWTGWAKQALDTDDCVQWNSGNCVIN</sequence>
<evidence type="ECO:0000259" key="2">
    <source>
        <dbReference type="Pfam" id="PF13472"/>
    </source>
</evidence>
<evidence type="ECO:0000313" key="3">
    <source>
        <dbReference type="EMBL" id="CAD9657804.1"/>
    </source>
</evidence>
<feature type="chain" id="PRO_5031192735" description="SGNH hydrolase-type esterase domain-containing protein" evidence="1">
    <location>
        <begin position="25"/>
        <end position="295"/>
    </location>
</feature>
<dbReference type="Gene3D" id="3.40.50.1110">
    <property type="entry name" value="SGNH hydrolase"/>
    <property type="match status" value="1"/>
</dbReference>
<organism evidence="3">
    <name type="scientific">Eucampia antarctica</name>
    <dbReference type="NCBI Taxonomy" id="49252"/>
    <lineage>
        <taxon>Eukaryota</taxon>
        <taxon>Sar</taxon>
        <taxon>Stramenopiles</taxon>
        <taxon>Ochrophyta</taxon>
        <taxon>Bacillariophyta</taxon>
        <taxon>Mediophyceae</taxon>
        <taxon>Biddulphiophycidae</taxon>
        <taxon>Hemiaulales</taxon>
        <taxon>Hemiaulaceae</taxon>
        <taxon>Eucampia</taxon>
    </lineage>
</organism>
<keyword evidence="1" id="KW-0732">Signal</keyword>
<dbReference type="InterPro" id="IPR036514">
    <property type="entry name" value="SGNH_hydro_sf"/>
</dbReference>
<dbReference type="InterPro" id="IPR051532">
    <property type="entry name" value="Ester_Hydrolysis_Enzymes"/>
</dbReference>
<name>A0A7S2VZP4_9STRA</name>
<feature type="domain" description="SGNH hydrolase-type esterase" evidence="2">
    <location>
        <begin position="137"/>
        <end position="268"/>
    </location>
</feature>
<dbReference type="EMBL" id="HBHI01003186">
    <property type="protein sequence ID" value="CAD9657804.1"/>
    <property type="molecule type" value="Transcribed_RNA"/>
</dbReference>
<gene>
    <name evidence="3" type="ORF">EANT1437_LOCUS1605</name>
</gene>
<dbReference type="Pfam" id="PF13472">
    <property type="entry name" value="Lipase_GDSL_2"/>
    <property type="match status" value="1"/>
</dbReference>
<accession>A0A7S2VZP4</accession>
<proteinExistence type="predicted"/>